<dbReference type="Proteomes" id="UP000024635">
    <property type="component" value="Unassembled WGS sequence"/>
</dbReference>
<protein>
    <submittedName>
        <fullName evidence="1">Uncharacterized protein</fullName>
    </submittedName>
</protein>
<sequence>MKLRERRKARNEGALYDVSKVRTSAPPWGIRASRHETLQMVRIVRVHCARPPTAIALTGGSESRILAGAAFKMENNITM</sequence>
<proteinExistence type="predicted"/>
<comment type="caution">
    <text evidence="1">The sequence shown here is derived from an EMBL/GenBank/DDBJ whole genome shotgun (WGS) entry which is preliminary data.</text>
</comment>
<name>A0A016THG0_9BILA</name>
<gene>
    <name evidence="1" type="primary">Acey_s0102.g3492</name>
    <name evidence="1" type="ORF">Y032_0102g3492</name>
</gene>
<keyword evidence="2" id="KW-1185">Reference proteome</keyword>
<evidence type="ECO:0000313" key="2">
    <source>
        <dbReference type="Proteomes" id="UP000024635"/>
    </source>
</evidence>
<dbReference type="EMBL" id="JARK01001438">
    <property type="protein sequence ID" value="EYC02110.1"/>
    <property type="molecule type" value="Genomic_DNA"/>
</dbReference>
<reference evidence="2" key="1">
    <citation type="journal article" date="2015" name="Nat. Genet.">
        <title>The genome and transcriptome of the zoonotic hookworm Ancylostoma ceylanicum identify infection-specific gene families.</title>
        <authorList>
            <person name="Schwarz E.M."/>
            <person name="Hu Y."/>
            <person name="Antoshechkin I."/>
            <person name="Miller M.M."/>
            <person name="Sternberg P.W."/>
            <person name="Aroian R.V."/>
        </authorList>
    </citation>
    <scope>NUCLEOTIDE SEQUENCE</scope>
    <source>
        <strain evidence="2">HY135</strain>
    </source>
</reference>
<accession>A0A016THG0</accession>
<organism evidence="1 2">
    <name type="scientific">Ancylostoma ceylanicum</name>
    <dbReference type="NCBI Taxonomy" id="53326"/>
    <lineage>
        <taxon>Eukaryota</taxon>
        <taxon>Metazoa</taxon>
        <taxon>Ecdysozoa</taxon>
        <taxon>Nematoda</taxon>
        <taxon>Chromadorea</taxon>
        <taxon>Rhabditida</taxon>
        <taxon>Rhabditina</taxon>
        <taxon>Rhabditomorpha</taxon>
        <taxon>Strongyloidea</taxon>
        <taxon>Ancylostomatidae</taxon>
        <taxon>Ancylostomatinae</taxon>
        <taxon>Ancylostoma</taxon>
    </lineage>
</organism>
<evidence type="ECO:0000313" key="1">
    <source>
        <dbReference type="EMBL" id="EYC02110.1"/>
    </source>
</evidence>
<dbReference type="AlphaFoldDB" id="A0A016THG0"/>